<evidence type="ECO:0000313" key="3">
    <source>
        <dbReference type="Proteomes" id="UP001243364"/>
    </source>
</evidence>
<dbReference type="Proteomes" id="UP001243364">
    <property type="component" value="Unassembled WGS sequence"/>
</dbReference>
<comment type="caution">
    <text evidence="2">The sequence shown here is derived from an EMBL/GenBank/DDBJ whole genome shotgun (WGS) entry which is preliminary data.</text>
</comment>
<proteinExistence type="predicted"/>
<accession>A0ABU0Q4J8</accession>
<dbReference type="RefSeq" id="WP_307044646.1">
    <property type="nucleotide sequence ID" value="NZ_JAUSYA010000001.1"/>
</dbReference>
<feature type="signal peptide" evidence="1">
    <location>
        <begin position="1"/>
        <end position="29"/>
    </location>
</feature>
<gene>
    <name evidence="2" type="ORF">QFZ56_004054</name>
</gene>
<organism evidence="2 3">
    <name type="scientific">Streptomyces achromogenes</name>
    <dbReference type="NCBI Taxonomy" id="67255"/>
    <lineage>
        <taxon>Bacteria</taxon>
        <taxon>Bacillati</taxon>
        <taxon>Actinomycetota</taxon>
        <taxon>Actinomycetes</taxon>
        <taxon>Kitasatosporales</taxon>
        <taxon>Streptomycetaceae</taxon>
        <taxon>Streptomyces</taxon>
    </lineage>
</organism>
<keyword evidence="1" id="KW-0732">Signal</keyword>
<evidence type="ECO:0000256" key="1">
    <source>
        <dbReference type="SAM" id="SignalP"/>
    </source>
</evidence>
<feature type="chain" id="PRO_5046314027" description="SH3b domain-containing protein" evidence="1">
    <location>
        <begin position="30"/>
        <end position="177"/>
    </location>
</feature>
<evidence type="ECO:0008006" key="4">
    <source>
        <dbReference type="Google" id="ProtNLM"/>
    </source>
</evidence>
<evidence type="ECO:0000313" key="2">
    <source>
        <dbReference type="EMBL" id="MDQ0685091.1"/>
    </source>
</evidence>
<keyword evidence="3" id="KW-1185">Reference proteome</keyword>
<dbReference type="Gene3D" id="2.30.30.40">
    <property type="entry name" value="SH3 Domains"/>
    <property type="match status" value="1"/>
</dbReference>
<dbReference type="EMBL" id="JAUSYA010000001">
    <property type="protein sequence ID" value="MDQ0685091.1"/>
    <property type="molecule type" value="Genomic_DNA"/>
</dbReference>
<reference evidence="2 3" key="1">
    <citation type="submission" date="2023-07" db="EMBL/GenBank/DDBJ databases">
        <title>Comparative genomics of wheat-associated soil bacteria to identify genetic determinants of phenazine resistance.</title>
        <authorList>
            <person name="Mouncey N."/>
        </authorList>
    </citation>
    <scope>NUCLEOTIDE SEQUENCE [LARGE SCALE GENOMIC DNA]</scope>
    <source>
        <strain evidence="2 3">W4I19-2</strain>
    </source>
</reference>
<protein>
    <recommendedName>
        <fullName evidence="4">SH3b domain-containing protein</fullName>
    </recommendedName>
</protein>
<name>A0ABU0Q4J8_STRAH</name>
<sequence length="177" mass="18244">MRTTVALRTLAAALLAGGSLAVAASGATAAPALPTSGGGDDPVRGTVVSRTELNVRQEPTTHAPVVAALAPGSHDLVQCGVKGQSVNGDPDWYWLYGAQGWASAAFVDVGRAHVPDCADPCPRWKDGDWTNWDDPFTDSSFTVSGSGSFSFSGTWSFSASGSSQASSDGWEWVPAGR</sequence>